<dbReference type="Pfam" id="PF06750">
    <property type="entry name" value="A24_N_bact"/>
    <property type="match status" value="1"/>
</dbReference>
<name>A0A0R2CYS8_9LACO</name>
<feature type="transmembrane region" description="Helical" evidence="1">
    <location>
        <begin position="205"/>
        <end position="228"/>
    </location>
</feature>
<sequence length="229" mass="26336">MTINFILGACWASFFNLVIQRHLRNESILLPASHCDNCHHRLAWYDLIPIVSFLILHGRCRYCHAQINTLILQTELLLGVGFALIIPNITSNYQILILILFAYLAIWDCHTQTIPSWPLGVWLGLCLWILPWQLNYLKLLPIYLLVTSLNHLSSFIGSGDIDILFLIWLTSGPLFTIWVLFLACVLSLVYLLLVPRLYFNHRIAFVPFLFCGYALTTNFTAQLLTFTIP</sequence>
<evidence type="ECO:0000259" key="2">
    <source>
        <dbReference type="Pfam" id="PF06750"/>
    </source>
</evidence>
<keyword evidence="1" id="KW-0812">Transmembrane</keyword>
<keyword evidence="1" id="KW-0472">Membrane</keyword>
<dbReference type="InterPro" id="IPR010627">
    <property type="entry name" value="Prepilin_pept_A24_N"/>
</dbReference>
<reference evidence="3 4" key="1">
    <citation type="journal article" date="2015" name="Genome Announc.">
        <title>Expanding the biotechnology potential of lactobacilli through comparative genomics of 213 strains and associated genera.</title>
        <authorList>
            <person name="Sun Z."/>
            <person name="Harris H.M."/>
            <person name="McCann A."/>
            <person name="Guo C."/>
            <person name="Argimon S."/>
            <person name="Zhang W."/>
            <person name="Yang X."/>
            <person name="Jeffery I.B."/>
            <person name="Cooney J.C."/>
            <person name="Kagawa T.F."/>
            <person name="Liu W."/>
            <person name="Song Y."/>
            <person name="Salvetti E."/>
            <person name="Wrobel A."/>
            <person name="Rasinkangas P."/>
            <person name="Parkhill J."/>
            <person name="Rea M.C."/>
            <person name="O'Sullivan O."/>
            <person name="Ritari J."/>
            <person name="Douillard F.P."/>
            <person name="Paul Ross R."/>
            <person name="Yang R."/>
            <person name="Briner A.E."/>
            <person name="Felis G.E."/>
            <person name="de Vos W.M."/>
            <person name="Barrangou R."/>
            <person name="Klaenhammer T.R."/>
            <person name="Caufield P.W."/>
            <person name="Cui Y."/>
            <person name="Zhang H."/>
            <person name="O'Toole P.W."/>
        </authorList>
    </citation>
    <scope>NUCLEOTIDE SEQUENCE [LARGE SCALE GENOMIC DNA]</scope>
    <source>
        <strain evidence="3 4">DSM 24302</strain>
    </source>
</reference>
<feature type="transmembrane region" description="Helical" evidence="1">
    <location>
        <begin position="76"/>
        <end position="107"/>
    </location>
</feature>
<dbReference type="InterPro" id="IPR050882">
    <property type="entry name" value="Prepilin_peptidase/N-MTase"/>
</dbReference>
<evidence type="ECO:0000256" key="1">
    <source>
        <dbReference type="SAM" id="Phobius"/>
    </source>
</evidence>
<dbReference type="GO" id="GO:0006465">
    <property type="term" value="P:signal peptide processing"/>
    <property type="evidence" value="ECO:0007669"/>
    <property type="project" value="TreeGrafter"/>
</dbReference>
<feature type="domain" description="Prepilin peptidase A24 N-terminal" evidence="2">
    <location>
        <begin position="6"/>
        <end position="86"/>
    </location>
</feature>
<accession>A0A0R2CYS8</accession>
<dbReference type="GO" id="GO:0005886">
    <property type="term" value="C:plasma membrane"/>
    <property type="evidence" value="ECO:0007669"/>
    <property type="project" value="TreeGrafter"/>
</dbReference>
<protein>
    <submittedName>
        <fullName evidence="3">Bacterial peptidase A24 protein</fullName>
    </submittedName>
</protein>
<gene>
    <name evidence="3" type="ORF">FC56_GL000825</name>
</gene>
<comment type="caution">
    <text evidence="3">The sequence shown here is derived from an EMBL/GenBank/DDBJ whole genome shotgun (WGS) entry which is preliminary data.</text>
</comment>
<evidence type="ECO:0000313" key="3">
    <source>
        <dbReference type="EMBL" id="KRM93161.1"/>
    </source>
</evidence>
<dbReference type="PANTHER" id="PTHR30487">
    <property type="entry name" value="TYPE 4 PREPILIN-LIKE PROTEINS LEADER PEPTIDE-PROCESSING ENZYME"/>
    <property type="match status" value="1"/>
</dbReference>
<organism evidence="3 4">
    <name type="scientific">Lentilactobacillus senioris DSM 24302 = JCM 17472</name>
    <dbReference type="NCBI Taxonomy" id="1423802"/>
    <lineage>
        <taxon>Bacteria</taxon>
        <taxon>Bacillati</taxon>
        <taxon>Bacillota</taxon>
        <taxon>Bacilli</taxon>
        <taxon>Lactobacillales</taxon>
        <taxon>Lactobacillaceae</taxon>
        <taxon>Lentilactobacillus</taxon>
    </lineage>
</organism>
<dbReference type="PATRIC" id="fig|1423802.4.peg.838"/>
<dbReference type="PANTHER" id="PTHR30487:SF0">
    <property type="entry name" value="PREPILIN LEADER PEPTIDASE_N-METHYLTRANSFERASE-RELATED"/>
    <property type="match status" value="1"/>
</dbReference>
<dbReference type="RefSeq" id="WP_082620605.1">
    <property type="nucleotide sequence ID" value="NZ_AYZR01000009.1"/>
</dbReference>
<proteinExistence type="predicted"/>
<dbReference type="EMBL" id="AYZR01000009">
    <property type="protein sequence ID" value="KRM93161.1"/>
    <property type="molecule type" value="Genomic_DNA"/>
</dbReference>
<feature type="transmembrane region" description="Helical" evidence="1">
    <location>
        <begin position="119"/>
        <end position="137"/>
    </location>
</feature>
<keyword evidence="1" id="KW-1133">Transmembrane helix</keyword>
<keyword evidence="4" id="KW-1185">Reference proteome</keyword>
<feature type="transmembrane region" description="Helical" evidence="1">
    <location>
        <begin position="175"/>
        <end position="193"/>
    </location>
</feature>
<dbReference type="GO" id="GO:0004190">
    <property type="term" value="F:aspartic-type endopeptidase activity"/>
    <property type="evidence" value="ECO:0007669"/>
    <property type="project" value="TreeGrafter"/>
</dbReference>
<dbReference type="Proteomes" id="UP000051256">
    <property type="component" value="Unassembled WGS sequence"/>
</dbReference>
<evidence type="ECO:0000313" key="4">
    <source>
        <dbReference type="Proteomes" id="UP000051256"/>
    </source>
</evidence>
<dbReference type="STRING" id="1423802.FC56_GL000825"/>
<dbReference type="AlphaFoldDB" id="A0A0R2CYS8"/>